<dbReference type="AlphaFoldDB" id="A0A3A4K3C1"/>
<comment type="catalytic activity">
    <reaction evidence="6">
        <text>(sulfur carrier)-H + L-cysteine = (sulfur carrier)-SH + L-alanine</text>
        <dbReference type="Rhea" id="RHEA:43892"/>
        <dbReference type="Rhea" id="RHEA-COMP:14737"/>
        <dbReference type="Rhea" id="RHEA-COMP:14739"/>
        <dbReference type="ChEBI" id="CHEBI:29917"/>
        <dbReference type="ChEBI" id="CHEBI:35235"/>
        <dbReference type="ChEBI" id="CHEBI:57972"/>
        <dbReference type="ChEBI" id="CHEBI:64428"/>
        <dbReference type="EC" id="2.8.1.7"/>
    </reaction>
</comment>
<feature type="domain" description="Aminotransferase class V" evidence="7">
    <location>
        <begin position="37"/>
        <end position="407"/>
    </location>
</feature>
<evidence type="ECO:0000256" key="4">
    <source>
        <dbReference type="ARBA" id="ARBA00022679"/>
    </source>
</evidence>
<dbReference type="Gene3D" id="3.90.1150.10">
    <property type="entry name" value="Aspartate Aminotransferase, domain 1"/>
    <property type="match status" value="1"/>
</dbReference>
<comment type="cofactor">
    <cofactor evidence="1">
        <name>pyridoxal 5'-phosphate</name>
        <dbReference type="ChEBI" id="CHEBI:597326"/>
    </cofactor>
</comment>
<evidence type="ECO:0000256" key="2">
    <source>
        <dbReference type="ARBA" id="ARBA00010447"/>
    </source>
</evidence>
<dbReference type="OrthoDB" id="9808002at2"/>
<dbReference type="Pfam" id="PF00266">
    <property type="entry name" value="Aminotran_5"/>
    <property type="match status" value="1"/>
</dbReference>
<dbReference type="InterPro" id="IPR000192">
    <property type="entry name" value="Aminotrans_V_dom"/>
</dbReference>
<keyword evidence="4" id="KW-0808">Transferase</keyword>
<comment type="similarity">
    <text evidence="2">Belongs to the class-V pyridoxal-phosphate-dependent aminotransferase family. Csd subfamily.</text>
</comment>
<dbReference type="InterPro" id="IPR010970">
    <property type="entry name" value="Cys_dSase_SufS"/>
</dbReference>
<keyword evidence="9" id="KW-1185">Reference proteome</keyword>
<evidence type="ECO:0000256" key="1">
    <source>
        <dbReference type="ARBA" id="ARBA00001933"/>
    </source>
</evidence>
<keyword evidence="5" id="KW-0663">Pyridoxal phosphate</keyword>
<dbReference type="PANTHER" id="PTHR43586">
    <property type="entry name" value="CYSTEINE DESULFURASE"/>
    <property type="match status" value="1"/>
</dbReference>
<dbReference type="EMBL" id="QZFU01000028">
    <property type="protein sequence ID" value="RJO72519.1"/>
    <property type="molecule type" value="Genomic_DNA"/>
</dbReference>
<accession>A0A3A4K3C1</accession>
<dbReference type="InterPro" id="IPR015422">
    <property type="entry name" value="PyrdxlP-dep_Trfase_small"/>
</dbReference>
<evidence type="ECO:0000256" key="5">
    <source>
        <dbReference type="ARBA" id="ARBA00022898"/>
    </source>
</evidence>
<dbReference type="NCBIfam" id="TIGR01979">
    <property type="entry name" value="sufS"/>
    <property type="match status" value="1"/>
</dbReference>
<dbReference type="Proteomes" id="UP000266677">
    <property type="component" value="Unassembled WGS sequence"/>
</dbReference>
<proteinExistence type="inferred from homology"/>
<evidence type="ECO:0000313" key="8">
    <source>
        <dbReference type="EMBL" id="RJO72519.1"/>
    </source>
</evidence>
<gene>
    <name evidence="8" type="ORF">D5S18_22355</name>
</gene>
<dbReference type="EC" id="2.8.1.7" evidence="3"/>
<dbReference type="Gene3D" id="3.40.640.10">
    <property type="entry name" value="Type I PLP-dependent aspartate aminotransferase-like (Major domain)"/>
    <property type="match status" value="1"/>
</dbReference>
<evidence type="ECO:0000259" key="7">
    <source>
        <dbReference type="Pfam" id="PF00266"/>
    </source>
</evidence>
<dbReference type="GO" id="GO:0031071">
    <property type="term" value="F:cysteine desulfurase activity"/>
    <property type="evidence" value="ECO:0007669"/>
    <property type="project" value="UniProtKB-EC"/>
</dbReference>
<evidence type="ECO:0000313" key="9">
    <source>
        <dbReference type="Proteomes" id="UP000266677"/>
    </source>
</evidence>
<evidence type="ECO:0000256" key="6">
    <source>
        <dbReference type="ARBA" id="ARBA00050776"/>
    </source>
</evidence>
<comment type="caution">
    <text evidence="8">The sequence shown here is derived from an EMBL/GenBank/DDBJ whole genome shotgun (WGS) entry which is preliminary data.</text>
</comment>
<dbReference type="SUPFAM" id="SSF53383">
    <property type="entry name" value="PLP-dependent transferases"/>
    <property type="match status" value="1"/>
</dbReference>
<evidence type="ECO:0000256" key="3">
    <source>
        <dbReference type="ARBA" id="ARBA00012239"/>
    </source>
</evidence>
<sequence length="439" mass="46742">MNLRLNNLQGISSATLGELIRDDFPILRRRFGPHPLVYLDNAATTQKPQVVLDALVDYYAGVNSNIGRGFYTLSMAATDAYENARETVRRTLNAGRPEEVVFTSGTTGAVNLLADTFGRSRVGAGDEVVVTGMEHNSNMLPWRRLCETVGARMVVVPVEADGRVAPARFAAALGPRVRLAAVAHASNVLGTVNPVRTLIEEAHRHEIPVVVDGAQAVPHRPVDVRALDADFYCFSGHKVYGPMGIGVLYGKYALLSELSPYQVGGGTVKGVTLDTPVGYVPVPARLEAGTPHVAGAVGLAAALDYLAALGWQRVRGHDEHLVRAAVETFGAVPGVRVLGDPAADPNGIVSLVVDGIHPYDVGGHLNQHGVAVRSGVHCANVFVDTFGVVGTVRLSFGIYNTEDEIDVVRRALSTVAPGVWTKDHPTERFLAIDPAKGHS</sequence>
<dbReference type="GO" id="GO:0030170">
    <property type="term" value="F:pyridoxal phosphate binding"/>
    <property type="evidence" value="ECO:0007669"/>
    <property type="project" value="InterPro"/>
</dbReference>
<protein>
    <recommendedName>
        <fullName evidence="3">cysteine desulfurase</fullName>
        <ecNumber evidence="3">2.8.1.7</ecNumber>
    </recommendedName>
</protein>
<dbReference type="CDD" id="cd06453">
    <property type="entry name" value="SufS_like"/>
    <property type="match status" value="1"/>
</dbReference>
<organism evidence="8 9">
    <name type="scientific">Nocardia panacis</name>
    <dbReference type="NCBI Taxonomy" id="2340916"/>
    <lineage>
        <taxon>Bacteria</taxon>
        <taxon>Bacillati</taxon>
        <taxon>Actinomycetota</taxon>
        <taxon>Actinomycetes</taxon>
        <taxon>Mycobacteriales</taxon>
        <taxon>Nocardiaceae</taxon>
        <taxon>Nocardia</taxon>
    </lineage>
</organism>
<reference evidence="8 9" key="1">
    <citation type="submission" date="2018-09" db="EMBL/GenBank/DDBJ databases">
        <title>YIM PH21274 draft genome.</title>
        <authorList>
            <person name="Miao C."/>
        </authorList>
    </citation>
    <scope>NUCLEOTIDE SEQUENCE [LARGE SCALE GENOMIC DNA]</scope>
    <source>
        <strain evidence="8 9">YIM PH 21724</strain>
    </source>
</reference>
<dbReference type="GO" id="GO:0006534">
    <property type="term" value="P:cysteine metabolic process"/>
    <property type="evidence" value="ECO:0007669"/>
    <property type="project" value="InterPro"/>
</dbReference>
<name>A0A3A4K3C1_9NOCA</name>
<dbReference type="InterPro" id="IPR015424">
    <property type="entry name" value="PyrdxlP-dep_Trfase"/>
</dbReference>
<dbReference type="PANTHER" id="PTHR43586:SF8">
    <property type="entry name" value="CYSTEINE DESULFURASE 1, CHLOROPLASTIC"/>
    <property type="match status" value="1"/>
</dbReference>
<dbReference type="InterPro" id="IPR015421">
    <property type="entry name" value="PyrdxlP-dep_Trfase_major"/>
</dbReference>